<name>A0A4U5NCY4_STECR</name>
<dbReference type="Proteomes" id="UP000298663">
    <property type="component" value="Unassembled WGS sequence"/>
</dbReference>
<reference evidence="1 2" key="1">
    <citation type="journal article" date="2015" name="Genome Biol.">
        <title>Comparative genomics of Steinernema reveals deeply conserved gene regulatory networks.</title>
        <authorList>
            <person name="Dillman A.R."/>
            <person name="Macchietto M."/>
            <person name="Porter C.F."/>
            <person name="Rogers A."/>
            <person name="Williams B."/>
            <person name="Antoshechkin I."/>
            <person name="Lee M.M."/>
            <person name="Goodwin Z."/>
            <person name="Lu X."/>
            <person name="Lewis E.E."/>
            <person name="Goodrich-Blair H."/>
            <person name="Stock S.P."/>
            <person name="Adams B.J."/>
            <person name="Sternberg P.W."/>
            <person name="Mortazavi A."/>
        </authorList>
    </citation>
    <scope>NUCLEOTIDE SEQUENCE [LARGE SCALE GENOMIC DNA]</scope>
    <source>
        <strain evidence="1 2">ALL</strain>
    </source>
</reference>
<dbReference type="AlphaFoldDB" id="A0A4U5NCY4"/>
<gene>
    <name evidence="1" type="ORF">L596_014728</name>
</gene>
<accession>A0A4U5NCY4</accession>
<sequence>MKSTNVAESYRCSTQHWLYRKNTTEPTPIRYELRQDFIGQVQRFIGNTSTLASDSSVFEVCATNISASTLHESFASWQCFATSAQNFSLAFLHGSEVLHTLVDDSFCAVLRISTLITVGSVQVPGRVHFVTVNERYFQWLSSEGHFVPRSIVSSHSDSLFPLSVGWDIAYCFLCVHFLNNGIKHNSICYLDNACARAQDMLFTIC</sequence>
<dbReference type="EMBL" id="AZBU02000004">
    <property type="protein sequence ID" value="TKR80698.1"/>
    <property type="molecule type" value="Genomic_DNA"/>
</dbReference>
<protein>
    <submittedName>
        <fullName evidence="1">Uncharacterized protein</fullName>
    </submittedName>
</protein>
<evidence type="ECO:0000313" key="2">
    <source>
        <dbReference type="Proteomes" id="UP000298663"/>
    </source>
</evidence>
<evidence type="ECO:0000313" key="1">
    <source>
        <dbReference type="EMBL" id="TKR80698.1"/>
    </source>
</evidence>
<comment type="caution">
    <text evidence="1">The sequence shown here is derived from an EMBL/GenBank/DDBJ whole genome shotgun (WGS) entry which is preliminary data.</text>
</comment>
<reference evidence="1 2" key="2">
    <citation type="journal article" date="2019" name="G3 (Bethesda)">
        <title>Hybrid Assembly of the Genome of the Entomopathogenic Nematode Steinernema carpocapsae Identifies the X-Chromosome.</title>
        <authorList>
            <person name="Serra L."/>
            <person name="Macchietto M."/>
            <person name="Macias-Munoz A."/>
            <person name="McGill C.J."/>
            <person name="Rodriguez I.M."/>
            <person name="Rodriguez B."/>
            <person name="Murad R."/>
            <person name="Mortazavi A."/>
        </authorList>
    </citation>
    <scope>NUCLEOTIDE SEQUENCE [LARGE SCALE GENOMIC DNA]</scope>
    <source>
        <strain evidence="1 2">ALL</strain>
    </source>
</reference>
<organism evidence="1 2">
    <name type="scientific">Steinernema carpocapsae</name>
    <name type="common">Entomopathogenic nematode</name>
    <dbReference type="NCBI Taxonomy" id="34508"/>
    <lineage>
        <taxon>Eukaryota</taxon>
        <taxon>Metazoa</taxon>
        <taxon>Ecdysozoa</taxon>
        <taxon>Nematoda</taxon>
        <taxon>Chromadorea</taxon>
        <taxon>Rhabditida</taxon>
        <taxon>Tylenchina</taxon>
        <taxon>Panagrolaimomorpha</taxon>
        <taxon>Strongyloidoidea</taxon>
        <taxon>Steinernematidae</taxon>
        <taxon>Steinernema</taxon>
    </lineage>
</organism>
<proteinExistence type="predicted"/>
<keyword evidence="2" id="KW-1185">Reference proteome</keyword>